<evidence type="ECO:0000313" key="2">
    <source>
        <dbReference type="EMBL" id="GAA0575875.1"/>
    </source>
</evidence>
<evidence type="ECO:0008006" key="4">
    <source>
        <dbReference type="Google" id="ProtNLM"/>
    </source>
</evidence>
<name>A0ABP3PU84_9PROT</name>
<dbReference type="Pfam" id="PF01527">
    <property type="entry name" value="HTH_Tnp_1"/>
    <property type="match status" value="1"/>
</dbReference>
<feature type="region of interest" description="Disordered" evidence="1">
    <location>
        <begin position="104"/>
        <end position="135"/>
    </location>
</feature>
<comment type="caution">
    <text evidence="2">The sequence shown here is derived from an EMBL/GenBank/DDBJ whole genome shotgun (WGS) entry which is preliminary data.</text>
</comment>
<dbReference type="NCBIfam" id="NF047595">
    <property type="entry name" value="IS66_ISRel24_TnpA"/>
    <property type="match status" value="1"/>
</dbReference>
<protein>
    <recommendedName>
        <fullName evidence="4">Transposase</fullName>
    </recommendedName>
</protein>
<feature type="region of interest" description="Disordered" evidence="1">
    <location>
        <begin position="1"/>
        <end position="22"/>
    </location>
</feature>
<evidence type="ECO:0000313" key="3">
    <source>
        <dbReference type="Proteomes" id="UP001501588"/>
    </source>
</evidence>
<dbReference type="InterPro" id="IPR002514">
    <property type="entry name" value="Transposase_8"/>
</dbReference>
<keyword evidence="3" id="KW-1185">Reference proteome</keyword>
<accession>A0ABP3PU84</accession>
<evidence type="ECO:0000256" key="1">
    <source>
        <dbReference type="SAM" id="MobiDB-lite"/>
    </source>
</evidence>
<dbReference type="EMBL" id="BAAAFZ010000011">
    <property type="protein sequence ID" value="GAA0575875.1"/>
    <property type="molecule type" value="Genomic_DNA"/>
</dbReference>
<gene>
    <name evidence="2" type="ORF">GCM10009416_13230</name>
</gene>
<organism evidence="2 3">
    <name type="scientific">Craurococcus roseus</name>
    <dbReference type="NCBI Taxonomy" id="77585"/>
    <lineage>
        <taxon>Bacteria</taxon>
        <taxon>Pseudomonadati</taxon>
        <taxon>Pseudomonadota</taxon>
        <taxon>Alphaproteobacteria</taxon>
        <taxon>Acetobacterales</taxon>
        <taxon>Acetobacteraceae</taxon>
        <taxon>Craurococcus</taxon>
    </lineage>
</organism>
<proteinExistence type="predicted"/>
<reference evidence="3" key="1">
    <citation type="journal article" date="2019" name="Int. J. Syst. Evol. Microbiol.">
        <title>The Global Catalogue of Microorganisms (GCM) 10K type strain sequencing project: providing services to taxonomists for standard genome sequencing and annotation.</title>
        <authorList>
            <consortium name="The Broad Institute Genomics Platform"/>
            <consortium name="The Broad Institute Genome Sequencing Center for Infectious Disease"/>
            <person name="Wu L."/>
            <person name="Ma J."/>
        </authorList>
    </citation>
    <scope>NUCLEOTIDE SEQUENCE [LARGE SCALE GENOMIC DNA]</scope>
    <source>
        <strain evidence="3">JCM 9933</strain>
    </source>
</reference>
<sequence>MDGEDEVAGGRASARVPAPERSRGEVLELVARRPPRREWSDDQKRMIVVEAIAPGVRPVDVMRRWGISSGMLYGWRRQVMAGELGAVPRPVPALAEVAIAETQATAVTAPDPPPPGRRSPLRQAQQRVHPRAHPHGARRALVEIALPGGAVVRVEEGIDGEALRRVLAAVAAALPA</sequence>
<dbReference type="Proteomes" id="UP001501588">
    <property type="component" value="Unassembled WGS sequence"/>
</dbReference>
<dbReference type="InterPro" id="IPR010921">
    <property type="entry name" value="Trp_repressor/repl_initiator"/>
</dbReference>
<dbReference type="SUPFAM" id="SSF48295">
    <property type="entry name" value="TrpR-like"/>
    <property type="match status" value="1"/>
</dbReference>